<organism evidence="2 3">
    <name type="scientific">Corynebacterium macginleyi</name>
    <dbReference type="NCBI Taxonomy" id="38290"/>
    <lineage>
        <taxon>Bacteria</taxon>
        <taxon>Bacillati</taxon>
        <taxon>Actinomycetota</taxon>
        <taxon>Actinomycetes</taxon>
        <taxon>Mycobacteriales</taxon>
        <taxon>Corynebacteriaceae</taxon>
        <taxon>Corynebacterium</taxon>
    </lineage>
</organism>
<evidence type="ECO:0000313" key="3">
    <source>
        <dbReference type="Proteomes" id="UP000270649"/>
    </source>
</evidence>
<dbReference type="Proteomes" id="UP000270649">
    <property type="component" value="Unassembled WGS sequence"/>
</dbReference>
<dbReference type="RefSeq" id="WP_121928284.1">
    <property type="nucleotide sequence ID" value="NZ_JAACBT010000047.1"/>
</dbReference>
<dbReference type="EMBL" id="REGC01000026">
    <property type="protein sequence ID" value="RMB56482.1"/>
    <property type="molecule type" value="Genomic_DNA"/>
</dbReference>
<keyword evidence="1" id="KW-0472">Membrane</keyword>
<gene>
    <name evidence="2" type="ORF">D9543_11170</name>
</gene>
<comment type="caution">
    <text evidence="2">The sequence shown here is derived from an EMBL/GenBank/DDBJ whole genome shotgun (WGS) entry which is preliminary data.</text>
</comment>
<dbReference type="AlphaFoldDB" id="A0A3M0G2Q8"/>
<feature type="transmembrane region" description="Helical" evidence="1">
    <location>
        <begin position="65"/>
        <end position="88"/>
    </location>
</feature>
<sequence>MDAKNAYITNLSKELKRHNVSDPEIQQVLAGVQETLEHTGSTPDEEFGSPREYVRALYPDNSHRLYYLFTLVGIILAVVGFVALHIYFRNQGLQGTLEALWGFSPLLAIPIGMLIDFTRYLRA</sequence>
<evidence type="ECO:0000256" key="1">
    <source>
        <dbReference type="SAM" id="Phobius"/>
    </source>
</evidence>
<feature type="transmembrane region" description="Helical" evidence="1">
    <location>
        <begin position="100"/>
        <end position="121"/>
    </location>
</feature>
<proteinExistence type="predicted"/>
<accession>A0A3M0G2Q8</accession>
<keyword evidence="1" id="KW-0812">Transmembrane</keyword>
<protein>
    <submittedName>
        <fullName evidence="2">Uncharacterized protein</fullName>
    </submittedName>
</protein>
<name>A0A3M0G2Q8_9CORY</name>
<reference evidence="2 3" key="1">
    <citation type="submission" date="2018-10" db="EMBL/GenBank/DDBJ databases">
        <title>Corynebacterium macginleyi genome sequencing and assembly of the type strain and two clinical samples.</title>
        <authorList>
            <person name="Bernier A.-M."/>
            <person name="Bernard K."/>
        </authorList>
    </citation>
    <scope>NUCLEOTIDE SEQUENCE [LARGE SCALE GENOMIC DNA]</scope>
    <source>
        <strain evidence="2 3">NML 120205</strain>
    </source>
</reference>
<evidence type="ECO:0000313" key="2">
    <source>
        <dbReference type="EMBL" id="RMB56482.1"/>
    </source>
</evidence>
<keyword evidence="1" id="KW-1133">Transmembrane helix</keyword>